<sequence>MPLAPVEEKMWNKSVSKLDTKKADGDIDDKYESRDKRILTEINREKLPSFAEALKKPGYINVRPFFQRRSRWDEKKQSRLIESFLINIPIPPIILFEIDFNSYEVMDGQQRITAIQNFYDDKLKLTGLELWPELNGYTYSQLPVKVRAGIDRRSISSIVIIAESTSDPEEALFLKQKTFERLNTGGVDLSNQEVRHCLYYGELEKLLLELSRNPIFTQAWEIPIDEDNPNINKNNLYKKMEDTELILRFFALRNVEHFRRGMKEFLDLYMMKSLTFTREDIEFLKITFLQTIQLAYEIYGEYLFKPFDPQKDTWKDKSYKAYYDAVMVGLSRHLSKAEILSQNKLIVIEETKKLFSKEESRLLTGSGKTKAEIQKRIELFDNMLLQVIGE</sequence>
<name>A0A0F5YEK9_9CYAN</name>
<comment type="caution">
    <text evidence="2">The sequence shown here is derived from an EMBL/GenBank/DDBJ whole genome shotgun (WGS) entry which is preliminary data.</text>
</comment>
<gene>
    <name evidence="2" type="ORF">WN50_16405</name>
</gene>
<dbReference type="PANTHER" id="PTHR39639:SF1">
    <property type="entry name" value="DUF262 DOMAIN-CONTAINING PROTEIN"/>
    <property type="match status" value="1"/>
</dbReference>
<protein>
    <recommendedName>
        <fullName evidence="1">GmrSD restriction endonucleases N-terminal domain-containing protein</fullName>
    </recommendedName>
</protein>
<evidence type="ECO:0000313" key="2">
    <source>
        <dbReference type="EMBL" id="KKD37062.1"/>
    </source>
</evidence>
<dbReference type="Proteomes" id="UP000033607">
    <property type="component" value="Unassembled WGS sequence"/>
</dbReference>
<dbReference type="PANTHER" id="PTHR39639">
    <property type="entry name" value="CHROMOSOME 16, WHOLE GENOME SHOTGUN SEQUENCE"/>
    <property type="match status" value="1"/>
</dbReference>
<dbReference type="EMBL" id="LATL02000083">
    <property type="protein sequence ID" value="KKD37062.1"/>
    <property type="molecule type" value="Genomic_DNA"/>
</dbReference>
<organism evidence="2 3">
    <name type="scientific">Limnoraphis robusta CS-951</name>
    <dbReference type="NCBI Taxonomy" id="1637645"/>
    <lineage>
        <taxon>Bacteria</taxon>
        <taxon>Bacillati</taxon>
        <taxon>Cyanobacteriota</taxon>
        <taxon>Cyanophyceae</taxon>
        <taxon>Oscillatoriophycideae</taxon>
        <taxon>Oscillatoriales</taxon>
        <taxon>Sirenicapillariaceae</taxon>
        <taxon>Limnoraphis</taxon>
    </lineage>
</organism>
<reference evidence="2 3" key="1">
    <citation type="submission" date="2015-06" db="EMBL/GenBank/DDBJ databases">
        <title>Draft genome assembly of filamentous brackish cyanobacterium Limnoraphis robusta strain CS-951.</title>
        <authorList>
            <person name="Willis A."/>
            <person name="Parks M."/>
            <person name="Burford M.A."/>
        </authorList>
    </citation>
    <scope>NUCLEOTIDE SEQUENCE [LARGE SCALE GENOMIC DNA]</scope>
    <source>
        <strain evidence="2 3">CS-951</strain>
    </source>
</reference>
<dbReference type="RefSeq" id="WP_046279642.1">
    <property type="nucleotide sequence ID" value="NZ_LATL02000083.1"/>
</dbReference>
<dbReference type="InterPro" id="IPR004919">
    <property type="entry name" value="GmrSD_N"/>
</dbReference>
<feature type="domain" description="GmrSD restriction endonucleases N-terminal" evidence="1">
    <location>
        <begin position="62"/>
        <end position="199"/>
    </location>
</feature>
<accession>A0A0F5YEK9</accession>
<dbReference type="Pfam" id="PF03235">
    <property type="entry name" value="GmrSD_N"/>
    <property type="match status" value="1"/>
</dbReference>
<proteinExistence type="predicted"/>
<evidence type="ECO:0000313" key="3">
    <source>
        <dbReference type="Proteomes" id="UP000033607"/>
    </source>
</evidence>
<dbReference type="PATRIC" id="fig|1637645.4.peg.1664"/>
<dbReference type="InterPro" id="IPR036086">
    <property type="entry name" value="ParB/Sulfiredoxin_sf"/>
</dbReference>
<dbReference type="OrthoDB" id="9770340at2"/>
<dbReference type="SUPFAM" id="SSF110849">
    <property type="entry name" value="ParB/Sulfiredoxin"/>
    <property type="match status" value="1"/>
</dbReference>
<dbReference type="AlphaFoldDB" id="A0A0F5YEK9"/>
<evidence type="ECO:0000259" key="1">
    <source>
        <dbReference type="Pfam" id="PF03235"/>
    </source>
</evidence>